<reference evidence="1 2" key="1">
    <citation type="journal article" date="2018" name="Nat. Genet.">
        <title>The Rosa genome provides new insights in the design of modern roses.</title>
        <authorList>
            <person name="Bendahmane M."/>
        </authorList>
    </citation>
    <scope>NUCLEOTIDE SEQUENCE [LARGE SCALE GENOMIC DNA]</scope>
    <source>
        <strain evidence="2">cv. Old Blush</strain>
    </source>
</reference>
<protein>
    <submittedName>
        <fullName evidence="1">Uncharacterized protein</fullName>
    </submittedName>
</protein>
<keyword evidence="2" id="KW-1185">Reference proteome</keyword>
<name>A0A2P6S5V5_ROSCH</name>
<evidence type="ECO:0000313" key="1">
    <source>
        <dbReference type="EMBL" id="PRQ54056.1"/>
    </source>
</evidence>
<proteinExistence type="predicted"/>
<accession>A0A2P6S5V5</accession>
<dbReference type="Gramene" id="PRQ54056">
    <property type="protein sequence ID" value="PRQ54056"/>
    <property type="gene ID" value="RchiOBHm_Chr2g0173341"/>
</dbReference>
<evidence type="ECO:0000313" key="2">
    <source>
        <dbReference type="Proteomes" id="UP000238479"/>
    </source>
</evidence>
<dbReference type="AlphaFoldDB" id="A0A2P6S5V5"/>
<comment type="caution">
    <text evidence="1">The sequence shown here is derived from an EMBL/GenBank/DDBJ whole genome shotgun (WGS) entry which is preliminary data.</text>
</comment>
<dbReference type="EMBL" id="PDCK01000040">
    <property type="protein sequence ID" value="PRQ54056.1"/>
    <property type="molecule type" value="Genomic_DNA"/>
</dbReference>
<sequence>MILEVIAVELDDPEALAILHLMAQIAEAEEAPAEILSLGFSVIPVDRAGIWRLGSRRFLPQPPSDLRFHLIG</sequence>
<dbReference type="Proteomes" id="UP000238479">
    <property type="component" value="Chromosome 2"/>
</dbReference>
<gene>
    <name evidence="1" type="ORF">RchiOBHm_Chr2g0173341</name>
</gene>
<organism evidence="1 2">
    <name type="scientific">Rosa chinensis</name>
    <name type="common">China rose</name>
    <dbReference type="NCBI Taxonomy" id="74649"/>
    <lineage>
        <taxon>Eukaryota</taxon>
        <taxon>Viridiplantae</taxon>
        <taxon>Streptophyta</taxon>
        <taxon>Embryophyta</taxon>
        <taxon>Tracheophyta</taxon>
        <taxon>Spermatophyta</taxon>
        <taxon>Magnoliopsida</taxon>
        <taxon>eudicotyledons</taxon>
        <taxon>Gunneridae</taxon>
        <taxon>Pentapetalae</taxon>
        <taxon>rosids</taxon>
        <taxon>fabids</taxon>
        <taxon>Rosales</taxon>
        <taxon>Rosaceae</taxon>
        <taxon>Rosoideae</taxon>
        <taxon>Rosoideae incertae sedis</taxon>
        <taxon>Rosa</taxon>
    </lineage>
</organism>